<organism evidence="1 2">
    <name type="scientific">Amycolatopsis acidicola</name>
    <dbReference type="NCBI Taxonomy" id="2596893"/>
    <lineage>
        <taxon>Bacteria</taxon>
        <taxon>Bacillati</taxon>
        <taxon>Actinomycetota</taxon>
        <taxon>Actinomycetes</taxon>
        <taxon>Pseudonocardiales</taxon>
        <taxon>Pseudonocardiaceae</taxon>
        <taxon>Amycolatopsis</taxon>
    </lineage>
</organism>
<dbReference type="RefSeq" id="WP_144748394.1">
    <property type="nucleotide sequence ID" value="NZ_VMNW02000017.1"/>
</dbReference>
<dbReference type="OrthoDB" id="3683044at2"/>
<evidence type="ECO:0000313" key="2">
    <source>
        <dbReference type="Proteomes" id="UP000319769"/>
    </source>
</evidence>
<dbReference type="CDD" id="cd00586">
    <property type="entry name" value="4HBT"/>
    <property type="match status" value="1"/>
</dbReference>
<name>A0A5N0V5W3_9PSEU</name>
<dbReference type="Proteomes" id="UP000319769">
    <property type="component" value="Unassembled WGS sequence"/>
</dbReference>
<dbReference type="PANTHER" id="PTHR31793:SF24">
    <property type="entry name" value="LONG-CHAIN ACYL-COA THIOESTERASE FADM"/>
    <property type="match status" value="1"/>
</dbReference>
<comment type="caution">
    <text evidence="1">The sequence shown here is derived from an EMBL/GenBank/DDBJ whole genome shotgun (WGS) entry which is preliminary data.</text>
</comment>
<dbReference type="GO" id="GO:0047617">
    <property type="term" value="F:fatty acyl-CoA hydrolase activity"/>
    <property type="evidence" value="ECO:0007669"/>
    <property type="project" value="TreeGrafter"/>
</dbReference>
<proteinExistence type="predicted"/>
<dbReference type="EMBL" id="VMNW02000017">
    <property type="protein sequence ID" value="KAA9161385.1"/>
    <property type="molecule type" value="Genomic_DNA"/>
</dbReference>
<sequence length="138" mass="15439">MTFRTTIGVRSDDLDVNGHVRGPAYLAYADHARWECLRAAGIDPNELTARGLGPVNLETTLRFRRELRMGDEITVVSTFHWGTGKTSRVRQEMLVRGELVAEVSSVSGVLDLRTRRLVEDPGRHWLEIAAEPELLGLS</sequence>
<keyword evidence="2" id="KW-1185">Reference proteome</keyword>
<accession>A0A5N0V5W3</accession>
<dbReference type="InterPro" id="IPR029069">
    <property type="entry name" value="HotDog_dom_sf"/>
</dbReference>
<dbReference type="InterPro" id="IPR050563">
    <property type="entry name" value="4-hydroxybenzoyl-CoA_TE"/>
</dbReference>
<evidence type="ECO:0000313" key="1">
    <source>
        <dbReference type="EMBL" id="KAA9161385.1"/>
    </source>
</evidence>
<dbReference type="AlphaFoldDB" id="A0A5N0V5W3"/>
<dbReference type="SUPFAM" id="SSF54637">
    <property type="entry name" value="Thioesterase/thiol ester dehydrase-isomerase"/>
    <property type="match status" value="1"/>
</dbReference>
<dbReference type="Pfam" id="PF13279">
    <property type="entry name" value="4HBT_2"/>
    <property type="match status" value="1"/>
</dbReference>
<dbReference type="PANTHER" id="PTHR31793">
    <property type="entry name" value="4-HYDROXYBENZOYL-COA THIOESTERASE FAMILY MEMBER"/>
    <property type="match status" value="1"/>
</dbReference>
<gene>
    <name evidence="1" type="ORF">FPZ12_014700</name>
</gene>
<reference evidence="1" key="1">
    <citation type="submission" date="2019-09" db="EMBL/GenBank/DDBJ databases">
        <authorList>
            <person name="Teo W.F.A."/>
            <person name="Duangmal K."/>
        </authorList>
    </citation>
    <scope>NUCLEOTIDE SEQUENCE [LARGE SCALE GENOMIC DNA]</scope>
    <source>
        <strain evidence="1">K81G1</strain>
    </source>
</reference>
<protein>
    <submittedName>
        <fullName evidence="1">Acyl-CoA thioesterase</fullName>
    </submittedName>
</protein>
<dbReference type="Gene3D" id="3.10.129.10">
    <property type="entry name" value="Hotdog Thioesterase"/>
    <property type="match status" value="1"/>
</dbReference>